<name>A0ABS0BT52_9GAMM</name>
<dbReference type="EMBL" id="JACBGI020000001">
    <property type="protein sequence ID" value="MBF6056974.1"/>
    <property type="molecule type" value="Genomic_DNA"/>
</dbReference>
<dbReference type="InterPro" id="IPR005631">
    <property type="entry name" value="SDH"/>
</dbReference>
<protein>
    <recommendedName>
        <fullName evidence="2">FAD assembly factor SdhE</fullName>
    </recommendedName>
</protein>
<accession>A0ABS0BT52</accession>
<reference evidence="4 5" key="1">
    <citation type="submission" date="2020-11" db="EMBL/GenBank/DDBJ databases">
        <title>Sulfur oxidizing isolate from Hospital Hole Sinkhole.</title>
        <authorList>
            <person name="Scott K.M."/>
        </authorList>
    </citation>
    <scope>NUCLEOTIDE SEQUENCE [LARGE SCALE GENOMIC DNA]</scope>
    <source>
        <strain evidence="4 5">HH1</strain>
    </source>
</reference>
<keyword evidence="3" id="KW-0143">Chaperone</keyword>
<evidence type="ECO:0000256" key="3">
    <source>
        <dbReference type="ARBA" id="ARBA00023186"/>
    </source>
</evidence>
<proteinExistence type="inferred from homology"/>
<evidence type="ECO:0000256" key="1">
    <source>
        <dbReference type="ARBA" id="ARBA00008571"/>
    </source>
</evidence>
<dbReference type="InterPro" id="IPR036714">
    <property type="entry name" value="SDH_sf"/>
</dbReference>
<evidence type="ECO:0000313" key="4">
    <source>
        <dbReference type="EMBL" id="MBF6056974.1"/>
    </source>
</evidence>
<keyword evidence="5" id="KW-1185">Reference proteome</keyword>
<evidence type="ECO:0000256" key="2">
    <source>
        <dbReference type="ARBA" id="ARBA00019418"/>
    </source>
</evidence>
<dbReference type="Proteomes" id="UP001193680">
    <property type="component" value="Unassembled WGS sequence"/>
</dbReference>
<dbReference type="SUPFAM" id="SSF109910">
    <property type="entry name" value="YgfY-like"/>
    <property type="match status" value="1"/>
</dbReference>
<comment type="caution">
    <text evidence="4">The sequence shown here is derived from an EMBL/GenBank/DDBJ whole genome shotgun (WGS) entry which is preliminary data.</text>
</comment>
<organism evidence="4 5">
    <name type="scientific">Thiomicrorhabdus heinhorstiae</name>
    <dbReference type="NCBI Taxonomy" id="2748010"/>
    <lineage>
        <taxon>Bacteria</taxon>
        <taxon>Pseudomonadati</taxon>
        <taxon>Pseudomonadota</taxon>
        <taxon>Gammaproteobacteria</taxon>
        <taxon>Thiotrichales</taxon>
        <taxon>Piscirickettsiaceae</taxon>
        <taxon>Thiomicrorhabdus</taxon>
    </lineage>
</organism>
<dbReference type="Gene3D" id="1.10.150.250">
    <property type="entry name" value="Flavinator of succinate dehydrogenase"/>
    <property type="match status" value="1"/>
</dbReference>
<gene>
    <name evidence="4" type="ORF">H8792_001340</name>
</gene>
<sequence length="89" mass="10569">MDKENWKKHALFLCKRGHLETELLLEHYVKTLPQQIKTEETHILFELLNLDDNTLFASLLTSDQPLPSAHHHLQPLIDAIRRKYLMKQE</sequence>
<dbReference type="RefSeq" id="WP_194947328.1">
    <property type="nucleotide sequence ID" value="NZ_JACBGI020000001.1"/>
</dbReference>
<evidence type="ECO:0000313" key="5">
    <source>
        <dbReference type="Proteomes" id="UP001193680"/>
    </source>
</evidence>
<dbReference type="Pfam" id="PF03937">
    <property type="entry name" value="Sdh5"/>
    <property type="match status" value="1"/>
</dbReference>
<comment type="similarity">
    <text evidence="1">Belongs to the SdhE FAD assembly factor family.</text>
</comment>